<feature type="transmembrane region" description="Helical" evidence="5">
    <location>
        <begin position="108"/>
        <end position="126"/>
    </location>
</feature>
<feature type="transmembrane region" description="Helical" evidence="5">
    <location>
        <begin position="421"/>
        <end position="441"/>
    </location>
</feature>
<dbReference type="HOGENOM" id="CLU_013661_4_1_1"/>
<evidence type="ECO:0000256" key="5">
    <source>
        <dbReference type="SAM" id="Phobius"/>
    </source>
</evidence>
<dbReference type="PIRSF" id="PIRSF006060">
    <property type="entry name" value="AA_transporter"/>
    <property type="match status" value="1"/>
</dbReference>
<name>A0A017S5F6_ASPRC</name>
<feature type="transmembrane region" description="Helical" evidence="5">
    <location>
        <begin position="310"/>
        <end position="330"/>
    </location>
</feature>
<protein>
    <submittedName>
        <fullName evidence="6">Methionine permease</fullName>
    </submittedName>
</protein>
<dbReference type="STRING" id="1388766.A0A017S5F6"/>
<evidence type="ECO:0000256" key="1">
    <source>
        <dbReference type="ARBA" id="ARBA00004141"/>
    </source>
</evidence>
<proteinExistence type="predicted"/>
<dbReference type="PANTHER" id="PTHR11785">
    <property type="entry name" value="AMINO ACID TRANSPORTER"/>
    <property type="match status" value="1"/>
</dbReference>
<dbReference type="Proteomes" id="UP000019804">
    <property type="component" value="Unassembled WGS sequence"/>
</dbReference>
<dbReference type="Gene3D" id="1.20.1740.10">
    <property type="entry name" value="Amino acid/polyamine transporter I"/>
    <property type="match status" value="1"/>
</dbReference>
<dbReference type="AlphaFoldDB" id="A0A017S5F6"/>
<dbReference type="GO" id="GO:0016020">
    <property type="term" value="C:membrane"/>
    <property type="evidence" value="ECO:0007669"/>
    <property type="project" value="UniProtKB-SubCell"/>
</dbReference>
<dbReference type="PANTHER" id="PTHR11785:SF353">
    <property type="entry name" value="METHIONINE TRANSPORTER (EUROFUNG)"/>
    <property type="match status" value="1"/>
</dbReference>
<dbReference type="EMBL" id="KK088440">
    <property type="protein sequence ID" value="EYE91874.1"/>
    <property type="molecule type" value="Genomic_DNA"/>
</dbReference>
<dbReference type="GO" id="GO:0015179">
    <property type="term" value="F:L-amino acid transmembrane transporter activity"/>
    <property type="evidence" value="ECO:0007669"/>
    <property type="project" value="TreeGrafter"/>
</dbReference>
<organism evidence="6 7">
    <name type="scientific">Aspergillus ruber (strain CBS 135680)</name>
    <dbReference type="NCBI Taxonomy" id="1388766"/>
    <lineage>
        <taxon>Eukaryota</taxon>
        <taxon>Fungi</taxon>
        <taxon>Dikarya</taxon>
        <taxon>Ascomycota</taxon>
        <taxon>Pezizomycotina</taxon>
        <taxon>Eurotiomycetes</taxon>
        <taxon>Eurotiomycetidae</taxon>
        <taxon>Eurotiales</taxon>
        <taxon>Aspergillaceae</taxon>
        <taxon>Aspergillus</taxon>
        <taxon>Aspergillus subgen. Aspergillus</taxon>
    </lineage>
</organism>
<feature type="transmembrane region" description="Helical" evidence="5">
    <location>
        <begin position="220"/>
        <end position="238"/>
    </location>
</feature>
<feature type="transmembrane region" description="Helical" evidence="5">
    <location>
        <begin position="66"/>
        <end position="87"/>
    </location>
</feature>
<evidence type="ECO:0000256" key="4">
    <source>
        <dbReference type="ARBA" id="ARBA00023136"/>
    </source>
</evidence>
<accession>A0A017S5F6</accession>
<keyword evidence="2 5" id="KW-0812">Transmembrane</keyword>
<dbReference type="OrthoDB" id="5982228at2759"/>
<gene>
    <name evidence="6" type="ORF">EURHEDRAFT_545539</name>
</gene>
<dbReference type="RefSeq" id="XP_040635564.1">
    <property type="nucleotide sequence ID" value="XM_040787451.1"/>
</dbReference>
<reference evidence="7" key="1">
    <citation type="journal article" date="2014" name="Nat. Commun.">
        <title>Genomic adaptations of the halophilic Dead Sea filamentous fungus Eurotium rubrum.</title>
        <authorList>
            <person name="Kis-Papo T."/>
            <person name="Weig A.R."/>
            <person name="Riley R."/>
            <person name="Persoh D."/>
            <person name="Salamov A."/>
            <person name="Sun H."/>
            <person name="Lipzen A."/>
            <person name="Wasser S.P."/>
            <person name="Rambold G."/>
            <person name="Grigoriev I.V."/>
            <person name="Nevo E."/>
        </authorList>
    </citation>
    <scope>NUCLEOTIDE SEQUENCE [LARGE SCALE GENOMIC DNA]</scope>
    <source>
        <strain evidence="7">CBS 135680</strain>
    </source>
</reference>
<evidence type="ECO:0000313" key="7">
    <source>
        <dbReference type="Proteomes" id="UP000019804"/>
    </source>
</evidence>
<feature type="transmembrane region" description="Helical" evidence="5">
    <location>
        <begin position="453"/>
        <end position="475"/>
    </location>
</feature>
<evidence type="ECO:0000256" key="3">
    <source>
        <dbReference type="ARBA" id="ARBA00022989"/>
    </source>
</evidence>
<comment type="subcellular location">
    <subcellularLocation>
        <location evidence="1">Membrane</location>
        <topology evidence="1">Multi-pass membrane protein</topology>
    </subcellularLocation>
</comment>
<feature type="transmembrane region" description="Helical" evidence="5">
    <location>
        <begin position="359"/>
        <end position="378"/>
    </location>
</feature>
<keyword evidence="7" id="KW-1185">Reference proteome</keyword>
<dbReference type="InterPro" id="IPR050598">
    <property type="entry name" value="AminoAcid_Transporter"/>
</dbReference>
<dbReference type="GeneID" id="63702575"/>
<evidence type="ECO:0000256" key="2">
    <source>
        <dbReference type="ARBA" id="ARBA00022692"/>
    </source>
</evidence>
<keyword evidence="4 5" id="KW-0472">Membrane</keyword>
<dbReference type="Pfam" id="PF13520">
    <property type="entry name" value="AA_permease_2"/>
    <property type="match status" value="1"/>
</dbReference>
<sequence length="508" mass="54806">MDEIEPSSTDLKTKDSLHVDESHVLQERTIGVFGAVSLVVNKIVGAGIFSTPATIFKNSGSVGMTLIIWAIAGLISTCGALIMLELGTSMPRSGGMKVYLERAFSPKLLVTCIYLFYCVFLQVSASNAITTSSYLLQAAAVTSTTWRLRGLAIAASAFAVGIHTVWPQGGRRLQDILSAVKLFILLFIVCSGFAALAGHSHVSNPHNFSISTSFQGTSNSGYSISTALLNAIFAFHGYDNLNTVLSEVKNPTRTLRIALPTAMGLVTLLYILANIAYFAAVPKDQFLHSDVTIAASMFNNIFGQSAATKALPALVAISALGHLLGIAFTVPRVIQELGKDGIAPLPSVVMQNRPFRTPIVALFIHLTVTIIFICAPPAGEAFNFVVKLSSYPSTVLLTVTTIGLVKLRLGKDNHFYSPFSVPWPVIGFYLAGSLFLIIMPFVPPSANESEGQIPYWLSPVVSLSILALGFVYYGLRFVLLPWVLRYKLYPIAVELSDGSQVTRYRKGV</sequence>
<feature type="transmembrane region" description="Helical" evidence="5">
    <location>
        <begin position="390"/>
        <end position="409"/>
    </location>
</feature>
<evidence type="ECO:0000313" key="6">
    <source>
        <dbReference type="EMBL" id="EYE91874.1"/>
    </source>
</evidence>
<feature type="transmembrane region" description="Helical" evidence="5">
    <location>
        <begin position="259"/>
        <end position="280"/>
    </location>
</feature>
<dbReference type="InterPro" id="IPR002293">
    <property type="entry name" value="AA/rel_permease1"/>
</dbReference>
<feature type="transmembrane region" description="Helical" evidence="5">
    <location>
        <begin position="178"/>
        <end position="200"/>
    </location>
</feature>
<keyword evidence="3 5" id="KW-1133">Transmembrane helix</keyword>
<feature type="transmembrane region" description="Helical" evidence="5">
    <location>
        <begin position="146"/>
        <end position="166"/>
    </location>
</feature>